<gene>
    <name evidence="2" type="ORF">RRG08_023576</name>
</gene>
<dbReference type="PANTHER" id="PTHR46601:SF1">
    <property type="entry name" value="ADF-H DOMAIN-CONTAINING PROTEIN"/>
    <property type="match status" value="1"/>
</dbReference>
<sequence length="864" mass="97749">QESRLSKKRAERSAKKPPTTPRSKTKALLQAENFKVTKASKVRKTLEFHHALVNEIQSSETADGSKHKFLSTLLAGEVLRKHRLLSRLRKRSYRRRGTVSTRLANAVHEFYLKESVSKICPGKKDTITLYKEKKQRRVLTDTLSNLHRKFLSGHRYVSFTTFWRLKPFWVLPPRDSDRQTCLCKVCENFKLLSKVLHKDGFLPTQQTNTILSSVTCDVTSMDCMQGTCKQCSRKQVAPQKHVDGQVRYMQWDTVKEQRQFKDGNVKVVSFVDKKEHTDSAQNVWIIFYQQLKVFKQHIFYVTSQYAFYTKVRDNIQSQEAVIHVDFSENYECKWESAIQSAHYGASKKNRFPCIQDFFKIFLGAGHGKGIPDGIGGTVKRAADRVVKFGTNICNAHQFVQEVSKSSAAIHLYEVTKDEILLIRNSLSVTNLKSVPGTMKLHQVIFSNQNCIDYRNVSCVCHKGDECNENHVLKHHTFRKGNKCDCGESVHIGAKTTRQRPSRPTRNMQCKNVCQNNDEDIPVTRSEEQIADDAFETVGEPECVVGDSERMSEPGCDVDDSEIVGERECVVGDSESMSESGCGVDDSETVGEPECVVGDSERMSEPGCGVDDSETVGEPECVVGDSERMSEPGCGVDDSETVGEPECVVGDSERMSEPGCVVGDCERMDGPECASNYDAVKYLTCLRNLRVTESFDDFIQECQSQMSEMRLREVCGRGRSVLENRITIENWAIASVPSDIPGQSHQPFPVKVSDHDLPDVHDLSKMTVLKALYEKELKDICKPRSYMGMWQMFGLASVLQMRICSVYPKVSAYSELRTQLHRVIESRHKKTDDVATILWTSTRMSTKSLSWVPNHFVPLLAFNKA</sequence>
<dbReference type="Proteomes" id="UP001283361">
    <property type="component" value="Unassembled WGS sequence"/>
</dbReference>
<keyword evidence="3" id="KW-1185">Reference proteome</keyword>
<dbReference type="CDD" id="cd22791">
    <property type="entry name" value="OTU_VRTN"/>
    <property type="match status" value="1"/>
</dbReference>
<accession>A0AAE1DD58</accession>
<feature type="compositionally biased region" description="Basic residues" evidence="1">
    <location>
        <begin position="1"/>
        <end position="10"/>
    </location>
</feature>
<name>A0AAE1DD58_9GAST</name>
<reference evidence="2" key="1">
    <citation type="journal article" date="2023" name="G3 (Bethesda)">
        <title>A reference genome for the long-term kleptoplast-retaining sea slug Elysia crispata morphotype clarki.</title>
        <authorList>
            <person name="Eastman K.E."/>
            <person name="Pendleton A.L."/>
            <person name="Shaikh M.A."/>
            <person name="Suttiyut T."/>
            <person name="Ogas R."/>
            <person name="Tomko P."/>
            <person name="Gavelis G."/>
            <person name="Widhalm J.R."/>
            <person name="Wisecaver J.H."/>
        </authorList>
    </citation>
    <scope>NUCLEOTIDE SEQUENCE</scope>
    <source>
        <strain evidence="2">ECLA1</strain>
    </source>
</reference>
<dbReference type="PANTHER" id="PTHR46601">
    <property type="entry name" value="ULP_PROTEASE DOMAIN-CONTAINING PROTEIN"/>
    <property type="match status" value="1"/>
</dbReference>
<dbReference type="EMBL" id="JAWDGP010004358">
    <property type="protein sequence ID" value="KAK3765058.1"/>
    <property type="molecule type" value="Genomic_DNA"/>
</dbReference>
<feature type="region of interest" description="Disordered" evidence="1">
    <location>
        <begin position="1"/>
        <end position="26"/>
    </location>
</feature>
<feature type="region of interest" description="Disordered" evidence="1">
    <location>
        <begin position="623"/>
        <end position="642"/>
    </location>
</feature>
<protein>
    <submittedName>
        <fullName evidence="2">Uncharacterized protein</fullName>
    </submittedName>
</protein>
<feature type="region of interest" description="Disordered" evidence="1">
    <location>
        <begin position="597"/>
        <end position="616"/>
    </location>
</feature>
<dbReference type="InterPro" id="IPR047273">
    <property type="entry name" value="VRTN_OTU_dom"/>
</dbReference>
<proteinExistence type="predicted"/>
<comment type="caution">
    <text evidence="2">The sequence shown here is derived from an EMBL/GenBank/DDBJ whole genome shotgun (WGS) entry which is preliminary data.</text>
</comment>
<organism evidence="2 3">
    <name type="scientific">Elysia crispata</name>
    <name type="common">lettuce slug</name>
    <dbReference type="NCBI Taxonomy" id="231223"/>
    <lineage>
        <taxon>Eukaryota</taxon>
        <taxon>Metazoa</taxon>
        <taxon>Spiralia</taxon>
        <taxon>Lophotrochozoa</taxon>
        <taxon>Mollusca</taxon>
        <taxon>Gastropoda</taxon>
        <taxon>Heterobranchia</taxon>
        <taxon>Euthyneura</taxon>
        <taxon>Panpulmonata</taxon>
        <taxon>Sacoglossa</taxon>
        <taxon>Placobranchoidea</taxon>
        <taxon>Plakobranchidae</taxon>
        <taxon>Elysia</taxon>
    </lineage>
</organism>
<dbReference type="AlphaFoldDB" id="A0AAE1DD58"/>
<evidence type="ECO:0000313" key="3">
    <source>
        <dbReference type="Proteomes" id="UP001283361"/>
    </source>
</evidence>
<evidence type="ECO:0000256" key="1">
    <source>
        <dbReference type="SAM" id="MobiDB-lite"/>
    </source>
</evidence>
<feature type="non-terminal residue" evidence="2">
    <location>
        <position position="864"/>
    </location>
</feature>
<evidence type="ECO:0000313" key="2">
    <source>
        <dbReference type="EMBL" id="KAK3765058.1"/>
    </source>
</evidence>